<dbReference type="InterPro" id="IPR003613">
    <property type="entry name" value="Ubox_domain"/>
</dbReference>
<feature type="compositionally biased region" description="Polar residues" evidence="11">
    <location>
        <begin position="37"/>
        <end position="47"/>
    </location>
</feature>
<evidence type="ECO:0000256" key="6">
    <source>
        <dbReference type="ARBA" id="ARBA00012483"/>
    </source>
</evidence>
<dbReference type="GO" id="GO:0006511">
    <property type="term" value="P:ubiquitin-dependent protein catabolic process"/>
    <property type="evidence" value="ECO:0007669"/>
    <property type="project" value="InterPro"/>
</dbReference>
<reference evidence="13 14" key="1">
    <citation type="journal article" date="2015" name="Genome Biol. Evol.">
        <title>Phylogenomic analyses indicate that early fungi evolved digesting cell walls of algal ancestors of land plants.</title>
        <authorList>
            <person name="Chang Y."/>
            <person name="Wang S."/>
            <person name="Sekimoto S."/>
            <person name="Aerts A.L."/>
            <person name="Choi C."/>
            <person name="Clum A."/>
            <person name="LaButti K.M."/>
            <person name="Lindquist E.A."/>
            <person name="Yee Ngan C."/>
            <person name="Ohm R.A."/>
            <person name="Salamov A.A."/>
            <person name="Grigoriev I.V."/>
            <person name="Spatafora J.W."/>
            <person name="Berbee M.L."/>
        </authorList>
    </citation>
    <scope>NUCLEOTIDE SEQUENCE [LARGE SCALE GENOMIC DNA]</scope>
    <source>
        <strain evidence="13 14">JEL478</strain>
    </source>
</reference>
<keyword evidence="9" id="KW-0833">Ubl conjugation pathway</keyword>
<dbReference type="PANTHER" id="PTHR13931:SF2">
    <property type="entry name" value="UBIQUITIN CONJUGATION FACTOR E4 B"/>
    <property type="match status" value="1"/>
</dbReference>
<evidence type="ECO:0000313" key="13">
    <source>
        <dbReference type="EMBL" id="KXS14742.1"/>
    </source>
</evidence>
<evidence type="ECO:0000256" key="3">
    <source>
        <dbReference type="ARBA" id="ARBA00004496"/>
    </source>
</evidence>
<protein>
    <recommendedName>
        <fullName evidence="6">RING-type E3 ubiquitin transferase</fullName>
        <ecNumber evidence="6">2.3.2.27</ecNumber>
    </recommendedName>
</protein>
<keyword evidence="7" id="KW-0963">Cytoplasm</keyword>
<dbReference type="InterPro" id="IPR019474">
    <property type="entry name" value="Ub_conjug_fac_E4_core"/>
</dbReference>
<dbReference type="GO" id="GO:0005634">
    <property type="term" value="C:nucleus"/>
    <property type="evidence" value="ECO:0007669"/>
    <property type="project" value="UniProtKB-SubCell"/>
</dbReference>
<name>A0A139AD51_GONPJ</name>
<evidence type="ECO:0000256" key="10">
    <source>
        <dbReference type="ARBA" id="ARBA00023242"/>
    </source>
</evidence>
<dbReference type="Gene3D" id="3.30.40.10">
    <property type="entry name" value="Zinc/RING finger domain, C3HC4 (zinc finger)"/>
    <property type="match status" value="1"/>
</dbReference>
<dbReference type="SMART" id="SM00504">
    <property type="entry name" value="Ubox"/>
    <property type="match status" value="1"/>
</dbReference>
<dbReference type="GO" id="GO:0036503">
    <property type="term" value="P:ERAD pathway"/>
    <property type="evidence" value="ECO:0007669"/>
    <property type="project" value="InterPro"/>
</dbReference>
<comment type="catalytic activity">
    <reaction evidence="1">
        <text>S-ubiquitinyl-[E2 ubiquitin-conjugating enzyme]-L-cysteine + [acceptor protein]-L-lysine = [E2 ubiquitin-conjugating enzyme]-L-cysteine + N(6)-ubiquitinyl-[acceptor protein]-L-lysine.</text>
        <dbReference type="EC" id="2.3.2.27"/>
    </reaction>
</comment>
<dbReference type="OMA" id="FKMLPEY"/>
<dbReference type="EMBL" id="KQ965767">
    <property type="protein sequence ID" value="KXS14742.1"/>
    <property type="molecule type" value="Genomic_DNA"/>
</dbReference>
<comment type="subcellular location">
    <subcellularLocation>
        <location evidence="3">Cytoplasm</location>
    </subcellularLocation>
    <subcellularLocation>
        <location evidence="2">Nucleus</location>
    </subcellularLocation>
</comment>
<evidence type="ECO:0000256" key="4">
    <source>
        <dbReference type="ARBA" id="ARBA00004906"/>
    </source>
</evidence>
<organism evidence="13 14">
    <name type="scientific">Gonapodya prolifera (strain JEL478)</name>
    <name type="common">Monoblepharis prolifera</name>
    <dbReference type="NCBI Taxonomy" id="1344416"/>
    <lineage>
        <taxon>Eukaryota</taxon>
        <taxon>Fungi</taxon>
        <taxon>Fungi incertae sedis</taxon>
        <taxon>Chytridiomycota</taxon>
        <taxon>Chytridiomycota incertae sedis</taxon>
        <taxon>Monoblepharidomycetes</taxon>
        <taxon>Monoblepharidales</taxon>
        <taxon>Gonapodyaceae</taxon>
        <taxon>Gonapodya</taxon>
    </lineage>
</organism>
<evidence type="ECO:0000256" key="7">
    <source>
        <dbReference type="ARBA" id="ARBA00022490"/>
    </source>
</evidence>
<keyword evidence="14" id="KW-1185">Reference proteome</keyword>
<dbReference type="GO" id="GO:0000209">
    <property type="term" value="P:protein polyubiquitination"/>
    <property type="evidence" value="ECO:0007669"/>
    <property type="project" value="TreeGrafter"/>
</dbReference>
<keyword evidence="10" id="KW-0539">Nucleus</keyword>
<dbReference type="EC" id="2.3.2.27" evidence="6"/>
<dbReference type="PANTHER" id="PTHR13931">
    <property type="entry name" value="UBIQUITINATION FACTOR E4"/>
    <property type="match status" value="1"/>
</dbReference>
<dbReference type="GO" id="GO:0000151">
    <property type="term" value="C:ubiquitin ligase complex"/>
    <property type="evidence" value="ECO:0007669"/>
    <property type="project" value="InterPro"/>
</dbReference>
<evidence type="ECO:0000256" key="5">
    <source>
        <dbReference type="ARBA" id="ARBA00007434"/>
    </source>
</evidence>
<evidence type="ECO:0000259" key="12">
    <source>
        <dbReference type="PROSITE" id="PS51698"/>
    </source>
</evidence>
<dbReference type="AlphaFoldDB" id="A0A139AD51"/>
<dbReference type="InterPro" id="IPR045132">
    <property type="entry name" value="UBE4"/>
</dbReference>
<keyword evidence="8" id="KW-0808">Transferase</keyword>
<dbReference type="FunFam" id="3.30.40.10:FF:000055">
    <property type="entry name" value="Ubiquitin conjugation factor e4 a"/>
    <property type="match status" value="1"/>
</dbReference>
<evidence type="ECO:0000256" key="1">
    <source>
        <dbReference type="ARBA" id="ARBA00000900"/>
    </source>
</evidence>
<dbReference type="PROSITE" id="PS51698">
    <property type="entry name" value="U_BOX"/>
    <property type="match status" value="1"/>
</dbReference>
<gene>
    <name evidence="13" type="ORF">M427DRAFT_112436</name>
</gene>
<evidence type="ECO:0000256" key="11">
    <source>
        <dbReference type="SAM" id="MobiDB-lite"/>
    </source>
</evidence>
<evidence type="ECO:0000256" key="9">
    <source>
        <dbReference type="ARBA" id="ARBA00022786"/>
    </source>
</evidence>
<accession>A0A139AD51</accession>
<dbReference type="GO" id="GO:0034450">
    <property type="term" value="F:ubiquitin-ubiquitin ligase activity"/>
    <property type="evidence" value="ECO:0007669"/>
    <property type="project" value="InterPro"/>
</dbReference>
<dbReference type="Proteomes" id="UP000070544">
    <property type="component" value="Unassembled WGS sequence"/>
</dbReference>
<dbReference type="Pfam" id="PF10408">
    <property type="entry name" value="Ufd2P_core"/>
    <property type="match status" value="1"/>
</dbReference>
<dbReference type="SUPFAM" id="SSF57850">
    <property type="entry name" value="RING/U-box"/>
    <property type="match status" value="1"/>
</dbReference>
<comment type="similarity">
    <text evidence="5">Belongs to the ubiquitin conjugation factor E4 family.</text>
</comment>
<sequence>MADEEDKVRAKRLARLGGPTPGGASSSSSAASDRPLNPQSTDSSKPTLTPLPVLAATPVPQKPTVKAAAVQKPVATPQKTPTTVATPSATTYSPVAQAKKPGLSPKAYVEAFLADQDFEHKLVTGILGVTLTGSALSSDFPVPRFPPTPTPVPQLIDELADNPSSIADPASFKLSSSNFEAALFARLSLPSNALDHSEPLPDYLIACWRRTGEWKRRLTGVTARVDELEKDTGSGSPDERAVLVSAARGLIAEREADLNRFVGLLVNYTGLILGEASEMFSVQESIRSLGPRYVAQHLLIPDAEEAERRVPKGFLADIVKQSDADTVPGLLGPLVQFVSDTMRKRGLVSKGSEWQLPVRALGNLISISEVALQIPKLPTFKSEGIAANLVERETILGPFLAAGSLMPDSDPELSSTYFASPEGTIRTISERSDEGTEDLNDYGGRNPGDVKSAVESLRGIGGSLQSAIFNTIVMPLIKTSPEARDAVLTYIAQSIAANEDRAKMQFDRRVTSTDGFLFGFLRHLHRLAEPFLEPSYSKLSLLDPDYFFRSSRWPKQFVTGITRVVADAREAEERSKELEAKSTGNYKAHFVSEVFHLSLASAQYGVMSAIRSFGGMSRHLGEIRRAIEGLRRGRSGWSERERLTNEVMLRRLATMYDKFLGDRFATSSALLDPNFLLVHLRLLSFTIAHLLRTALVGLGASPTGTDWRLVARGITLKVPTPAGELVLAHLPDPPSVWRCLPEWLVDDVCEFYVFVCRNALPTFEQFQRDEIVTLCMWLLLNPKWVRNPYLKAKLVDVLFHFTQPMYRTADGRGVGRLDDIFSSHPMCREYLVEALTRFYVDVEQTGTHTQFYDKFNIRYNISTILRTVWTDQNHRSRLVALSRDRELGGFVRFVNMLVNDVTFLLDEGISKLVEIRTVQQEMADARTWGAQTEDHRRDREQVLTSAERQASSYMSLANETVNMFARMTGDEHIAAAFAAPELVGRMALMLNHNLATLVGPKCTELKVQNPDRYFFNPKRLLNELVQIYMNLSRRDEFVVAVAQDTRNYKRGYFERAKDILVVRTRMRNENELRPLEEFVLKVDAAVIAGEQEEEDIGDFPEEYRDAILYTLMEDPVQLPSSKAIVDRSTIRTQLLNDPHDPFNRQPLRYEELVPLPDLKKEISEWKAARRRPRDGPVPMDLS</sequence>
<dbReference type="OrthoDB" id="20295at2759"/>
<dbReference type="InterPro" id="IPR013083">
    <property type="entry name" value="Znf_RING/FYVE/PHD"/>
</dbReference>
<dbReference type="UniPathway" id="UPA00143"/>
<dbReference type="STRING" id="1344416.A0A139AD51"/>
<evidence type="ECO:0000256" key="2">
    <source>
        <dbReference type="ARBA" id="ARBA00004123"/>
    </source>
</evidence>
<comment type="pathway">
    <text evidence="4">Protein modification; protein ubiquitination.</text>
</comment>
<dbReference type="GO" id="GO:0005737">
    <property type="term" value="C:cytoplasm"/>
    <property type="evidence" value="ECO:0007669"/>
    <property type="project" value="UniProtKB-SubCell"/>
</dbReference>
<evidence type="ECO:0000313" key="14">
    <source>
        <dbReference type="Proteomes" id="UP000070544"/>
    </source>
</evidence>
<evidence type="ECO:0000256" key="8">
    <source>
        <dbReference type="ARBA" id="ARBA00022679"/>
    </source>
</evidence>
<dbReference type="Pfam" id="PF04564">
    <property type="entry name" value="U-box"/>
    <property type="match status" value="1"/>
</dbReference>
<feature type="region of interest" description="Disordered" evidence="11">
    <location>
        <begin position="1"/>
        <end position="88"/>
    </location>
</feature>
<feature type="domain" description="U-box" evidence="12">
    <location>
        <begin position="1098"/>
        <end position="1172"/>
    </location>
</feature>
<proteinExistence type="inferred from homology"/>